<reference evidence="7" key="2">
    <citation type="submission" date="2020-11" db="EMBL/GenBank/DDBJ databases">
        <authorList>
            <consortium name="DOE Joint Genome Institute"/>
            <person name="Kuo A."/>
            <person name="Miyauchi S."/>
            <person name="Kiss E."/>
            <person name="Drula E."/>
            <person name="Kohler A."/>
            <person name="Sanchez-Garcia M."/>
            <person name="Andreopoulos B."/>
            <person name="Barry K.W."/>
            <person name="Bonito G."/>
            <person name="Buee M."/>
            <person name="Carver A."/>
            <person name="Chen C."/>
            <person name="Cichocki N."/>
            <person name="Clum A."/>
            <person name="Culley D."/>
            <person name="Crous P.W."/>
            <person name="Fauchery L."/>
            <person name="Girlanda M."/>
            <person name="Hayes R."/>
            <person name="Keri Z."/>
            <person name="Labutti K."/>
            <person name="Lipzen A."/>
            <person name="Lombard V."/>
            <person name="Magnuson J."/>
            <person name="Maillard F."/>
            <person name="Morin E."/>
            <person name="Murat C."/>
            <person name="Nolan M."/>
            <person name="Ohm R."/>
            <person name="Pangilinan J."/>
            <person name="Pereira M."/>
            <person name="Perotto S."/>
            <person name="Peter M."/>
            <person name="Riley R."/>
            <person name="Sitrit Y."/>
            <person name="Stielow B."/>
            <person name="Szollosi G."/>
            <person name="Zifcakova L."/>
            <person name="Stursova M."/>
            <person name="Spatafora J.W."/>
            <person name="Tedersoo L."/>
            <person name="Vaario L.-M."/>
            <person name="Yamada A."/>
            <person name="Yan M."/>
            <person name="Wang P."/>
            <person name="Xu J."/>
            <person name="Bruns T."/>
            <person name="Baldrian P."/>
            <person name="Vilgalys R."/>
            <person name="Henrissat B."/>
            <person name="Grigoriev I.V."/>
            <person name="Hibbett D."/>
            <person name="Nagy L.G."/>
            <person name="Martin F.M."/>
        </authorList>
    </citation>
    <scope>NUCLEOTIDE SEQUENCE</scope>
    <source>
        <strain evidence="7">UH-Tt-Lm1</strain>
    </source>
</reference>
<keyword evidence="8" id="KW-1185">Reference proteome</keyword>
<dbReference type="EMBL" id="WIUZ02000014">
    <property type="protein sequence ID" value="KAF9781234.1"/>
    <property type="molecule type" value="Genomic_DNA"/>
</dbReference>
<accession>A0A9P6HAL9</accession>
<dbReference type="PANTHER" id="PTHR22940:SF4">
    <property type="entry name" value="PROTEIN TIMELESS HOMOLOG"/>
    <property type="match status" value="1"/>
</dbReference>
<dbReference type="InterPro" id="IPR044998">
    <property type="entry name" value="Timeless"/>
</dbReference>
<keyword evidence="2" id="KW-0236">DNA replication inhibitor</keyword>
<dbReference type="GO" id="GO:0003677">
    <property type="term" value="F:DNA binding"/>
    <property type="evidence" value="ECO:0007669"/>
    <property type="project" value="TreeGrafter"/>
</dbReference>
<dbReference type="GO" id="GO:0000076">
    <property type="term" value="P:DNA replication checkpoint signaling"/>
    <property type="evidence" value="ECO:0007669"/>
    <property type="project" value="TreeGrafter"/>
</dbReference>
<keyword evidence="3" id="KW-0539">Nucleus</keyword>
<sequence>MPDHTISISSESDGEEQLNRRTVLEPAIQSVIDALGGFEDGIYRMGDECYSCLKDLKKFWRKDDTDDERTVARVFSDCRVLSNDLIPILMETAGKGHVEDKRAIACADLITAMTWPIDLAEELKEMDEEFDKGADYTQLLSSHLRYKAAMLQPGVLKALFSIVLPCLAKPPKERKERDIQIITVVLFLVRNLAFIKDLPSNSNLSSDQAELSSLQSRLIKILSEDFILEFLLTIASNAPTDPLFNRWNVIALEIFYLIFRGVRPENLVIEAEKQASSNLNRLLSIEGQRKLEWSRNATSRHSRFGTTITVTKNIKPRANPGEPSNAKDEAPPSKAYVLHRQKAITTETGEMFDAEKKRRTKKGKTIDALAREDTLSLESRKIVQGLAKDFVKSCFSPFLSSLLKDIKSERPKITEKDNLRLLFITKWFLEFFLQAHAKEKDLKKENSWDFGFVAEVTDRVWIAWVLKRMREALDAKPKMWTEFQAGIECLTQLLLLIERMSTEDLTDFALTDAAEALQNQLIYNGEVLEIALESLKAYKDGTQSLVYLDSSVHLTYALLRMLEKWTKVGGGREMYVRKKARRRKPKGPTEEEGIPDVEDEEVGNNEEEEVKEMRLTFEGFELRFANSEVTRTLLAYLARYKEFPSPEHMKRVVSLLHRQAVRAKAEGLFFNVSTLALFKSILDHKPYLPRDQPHKDLVNLIQFLLRQFFKAVEDDSFIIVHALYPKNRSHWKQFSSWKPEEKFVEREKKVAAEVQVTKGYTWTEEMGIVITCLVEEEKTHLINWAKEILLGVISQRKRIIEETDKVELDNEDEDEEGPESDARPGSWRNPSGEAIAKFTDFSIPYKDEAQADAATNDPHLKLMFRLLKFEVQEEQDNLDEIQWMVPAKLMPFDMQSHLNVIDQFLESPIDLQGKKASELLKKKPRKRKPRHVEVDEDGEPLARKERKKKEAQQYKSATMIEDSDADDDEWAAFFEREKQLAEKTALVAATSGTSGTMRATGTKKRTERKKRRRKRGGDVPSGSEVEKSGSGSDEAPATTQTPQEDGAPSLNEPIPPPPEPARPRPRPRKRLRASSPPQSSSPPLEPHPLPDLEDNDNGNPEPTSGTRPAKRHRLVISEDEDE</sequence>
<feature type="compositionally biased region" description="Polar residues" evidence="5">
    <location>
        <begin position="990"/>
        <end position="999"/>
    </location>
</feature>
<feature type="region of interest" description="Disordered" evidence="5">
    <location>
        <begin position="806"/>
        <end position="831"/>
    </location>
</feature>
<feature type="region of interest" description="Disordered" evidence="5">
    <location>
        <begin position="922"/>
        <end position="966"/>
    </location>
</feature>
<feature type="region of interest" description="Disordered" evidence="5">
    <location>
        <begin position="579"/>
        <end position="607"/>
    </location>
</feature>
<dbReference type="GO" id="GO:0031298">
    <property type="term" value="C:replication fork protection complex"/>
    <property type="evidence" value="ECO:0007669"/>
    <property type="project" value="TreeGrafter"/>
</dbReference>
<dbReference type="GO" id="GO:0006281">
    <property type="term" value="P:DNA repair"/>
    <property type="evidence" value="ECO:0007669"/>
    <property type="project" value="TreeGrafter"/>
</dbReference>
<evidence type="ECO:0000256" key="3">
    <source>
        <dbReference type="ARBA" id="ARBA00023242"/>
    </source>
</evidence>
<evidence type="ECO:0000313" key="8">
    <source>
        <dbReference type="Proteomes" id="UP000736335"/>
    </source>
</evidence>
<dbReference type="Proteomes" id="UP000736335">
    <property type="component" value="Unassembled WGS sequence"/>
</dbReference>
<gene>
    <name evidence="7" type="ORF">BJ322DRAFT_1010972</name>
</gene>
<evidence type="ECO:0000256" key="1">
    <source>
        <dbReference type="ARBA" id="ARBA00004123"/>
    </source>
</evidence>
<dbReference type="InterPro" id="IPR006906">
    <property type="entry name" value="Timeless_N"/>
</dbReference>
<evidence type="ECO:0000259" key="6">
    <source>
        <dbReference type="Pfam" id="PF04821"/>
    </source>
</evidence>
<feature type="compositionally biased region" description="Acidic residues" evidence="5">
    <location>
        <begin position="809"/>
        <end position="819"/>
    </location>
</feature>
<feature type="compositionally biased region" description="Polar residues" evidence="5">
    <location>
        <begin position="1097"/>
        <end position="1106"/>
    </location>
</feature>
<organism evidence="7 8">
    <name type="scientific">Thelephora terrestris</name>
    <dbReference type="NCBI Taxonomy" id="56493"/>
    <lineage>
        <taxon>Eukaryota</taxon>
        <taxon>Fungi</taxon>
        <taxon>Dikarya</taxon>
        <taxon>Basidiomycota</taxon>
        <taxon>Agaricomycotina</taxon>
        <taxon>Agaricomycetes</taxon>
        <taxon>Thelephorales</taxon>
        <taxon>Thelephoraceae</taxon>
        <taxon>Thelephora</taxon>
    </lineage>
</organism>
<reference evidence="7" key="1">
    <citation type="journal article" date="2020" name="Nat. Commun.">
        <title>Large-scale genome sequencing of mycorrhizal fungi provides insights into the early evolution of symbiotic traits.</title>
        <authorList>
            <person name="Miyauchi S."/>
            <person name="Kiss E."/>
            <person name="Kuo A."/>
            <person name="Drula E."/>
            <person name="Kohler A."/>
            <person name="Sanchez-Garcia M."/>
            <person name="Morin E."/>
            <person name="Andreopoulos B."/>
            <person name="Barry K.W."/>
            <person name="Bonito G."/>
            <person name="Buee M."/>
            <person name="Carver A."/>
            <person name="Chen C."/>
            <person name="Cichocki N."/>
            <person name="Clum A."/>
            <person name="Culley D."/>
            <person name="Crous P.W."/>
            <person name="Fauchery L."/>
            <person name="Girlanda M."/>
            <person name="Hayes R.D."/>
            <person name="Keri Z."/>
            <person name="LaButti K."/>
            <person name="Lipzen A."/>
            <person name="Lombard V."/>
            <person name="Magnuson J."/>
            <person name="Maillard F."/>
            <person name="Murat C."/>
            <person name="Nolan M."/>
            <person name="Ohm R.A."/>
            <person name="Pangilinan J."/>
            <person name="Pereira M.F."/>
            <person name="Perotto S."/>
            <person name="Peter M."/>
            <person name="Pfister S."/>
            <person name="Riley R."/>
            <person name="Sitrit Y."/>
            <person name="Stielow J.B."/>
            <person name="Szollosi G."/>
            <person name="Zifcakova L."/>
            <person name="Stursova M."/>
            <person name="Spatafora J.W."/>
            <person name="Tedersoo L."/>
            <person name="Vaario L.M."/>
            <person name="Yamada A."/>
            <person name="Yan M."/>
            <person name="Wang P."/>
            <person name="Xu J."/>
            <person name="Bruns T."/>
            <person name="Baldrian P."/>
            <person name="Vilgalys R."/>
            <person name="Dunand C."/>
            <person name="Henrissat B."/>
            <person name="Grigoriev I.V."/>
            <person name="Hibbett D."/>
            <person name="Nagy L.G."/>
            <person name="Martin F.M."/>
        </authorList>
    </citation>
    <scope>NUCLEOTIDE SEQUENCE</scope>
    <source>
        <strain evidence="7">UH-Tt-Lm1</strain>
    </source>
</reference>
<keyword evidence="4" id="KW-0131">Cell cycle</keyword>
<evidence type="ECO:0000256" key="5">
    <source>
        <dbReference type="SAM" id="MobiDB-lite"/>
    </source>
</evidence>
<evidence type="ECO:0000256" key="2">
    <source>
        <dbReference type="ARBA" id="ARBA00022880"/>
    </source>
</evidence>
<name>A0A9P6HAL9_9AGAM</name>
<dbReference type="GO" id="GO:0043111">
    <property type="term" value="P:replication fork arrest"/>
    <property type="evidence" value="ECO:0007669"/>
    <property type="project" value="TreeGrafter"/>
</dbReference>
<feature type="compositionally biased region" description="Acidic residues" evidence="5">
    <location>
        <begin position="590"/>
        <end position="607"/>
    </location>
</feature>
<comment type="caution">
    <text evidence="7">The sequence shown here is derived from an EMBL/GenBank/DDBJ whole genome shotgun (WGS) entry which is preliminary data.</text>
</comment>
<evidence type="ECO:0000313" key="7">
    <source>
        <dbReference type="EMBL" id="KAF9781234.1"/>
    </source>
</evidence>
<evidence type="ECO:0000256" key="4">
    <source>
        <dbReference type="ARBA" id="ARBA00023306"/>
    </source>
</evidence>
<feature type="compositionally biased region" description="Basic residues" evidence="5">
    <location>
        <begin position="1063"/>
        <end position="1072"/>
    </location>
</feature>
<protein>
    <submittedName>
        <fullName evidence="7">Timeless protein-domain-containing protein</fullName>
    </submittedName>
</protein>
<dbReference type="Pfam" id="PF04821">
    <property type="entry name" value="TIMELESS"/>
    <property type="match status" value="1"/>
</dbReference>
<proteinExistence type="predicted"/>
<dbReference type="AlphaFoldDB" id="A0A9P6HAL9"/>
<dbReference type="PANTHER" id="PTHR22940">
    <property type="entry name" value="TIMEOUT/TIMELESS-2"/>
    <property type="match status" value="1"/>
</dbReference>
<comment type="subcellular location">
    <subcellularLocation>
        <location evidence="1">Nucleus</location>
    </subcellularLocation>
</comment>
<dbReference type="OrthoDB" id="310853at2759"/>
<feature type="compositionally biased region" description="Basic and acidic residues" evidence="5">
    <location>
        <begin position="940"/>
        <end position="952"/>
    </location>
</feature>
<feature type="domain" description="Timeless N-terminal" evidence="6">
    <location>
        <begin position="43"/>
        <end position="310"/>
    </location>
</feature>
<feature type="region of interest" description="Disordered" evidence="5">
    <location>
        <begin position="984"/>
        <end position="1122"/>
    </location>
</feature>
<feature type="compositionally biased region" description="Basic residues" evidence="5">
    <location>
        <begin position="1001"/>
        <end position="1015"/>
    </location>
</feature>
<feature type="compositionally biased region" description="Pro residues" evidence="5">
    <location>
        <begin position="1079"/>
        <end position="1089"/>
    </location>
</feature>